<evidence type="ECO:0000256" key="1">
    <source>
        <dbReference type="ARBA" id="ARBA00004141"/>
    </source>
</evidence>
<evidence type="ECO:0000256" key="5">
    <source>
        <dbReference type="ARBA" id="ARBA00023136"/>
    </source>
</evidence>
<feature type="transmembrane region" description="Helical" evidence="7">
    <location>
        <begin position="199"/>
        <end position="219"/>
    </location>
</feature>
<keyword evidence="9" id="KW-1185">Reference proteome</keyword>
<dbReference type="RefSeq" id="XP_040728403.1">
    <property type="nucleotide sequence ID" value="XM_040868248.1"/>
</dbReference>
<keyword evidence="3 7" id="KW-0812">Transmembrane</keyword>
<dbReference type="InterPro" id="IPR011701">
    <property type="entry name" value="MFS"/>
</dbReference>
<dbReference type="OrthoDB" id="1935484at2759"/>
<sequence length="531" mass="60334">MASYADGNKDLDSGTKSGAFGVKSIDSEATSIASSLYAPIKSYEGFHRYDPRAVWSAAEETKLRWTIDLRICSIACLLFWCLQLDRGNIRQALSDNFLKDLGLNTNDYNTGQTIFYSCFMLAELPSQLISKRLGADVWIPIQVFMWSMVTFTQYWLNGKATFFITRALIGLLEGGFIPDMVLYLSYWYKNSELPLRLSFFWVANSCADISGAFLAYGLLRLRGHRGQAGWRYLFMIEGSITAIIGVLAFFWLPPSPTQTKAPWRPKGWFSEHEETILVNRVLRDDPTKGDMHNREGLSLRRIWECLKDRDLWPIYFLGLILYIPPQPPAAYLTLALKSLGFDTFQTNLLTIPSTVLHIILLVLITWAAAKYNNRAWFTVLAPIWCLVFLVALYNQSGSSISRWVKFALSSLIIGYPYVHAICVAWTCQNAGSVGNRAVASAVYNIFVQGGSLVALNIYRADDAPKYPMGNAALMAIAVLAIFSVIATRFYYKYRNEQKEKIWQSYTEDERMALASIRRDTGNKRLDFRFVY</sequence>
<evidence type="ECO:0000313" key="9">
    <source>
        <dbReference type="Proteomes" id="UP000193685"/>
    </source>
</evidence>
<evidence type="ECO:0000256" key="6">
    <source>
        <dbReference type="ARBA" id="ARBA00037968"/>
    </source>
</evidence>
<reference evidence="8 9" key="1">
    <citation type="submission" date="2016-07" db="EMBL/GenBank/DDBJ databases">
        <title>Pervasive Adenine N6-methylation of Active Genes in Fungi.</title>
        <authorList>
            <consortium name="DOE Joint Genome Institute"/>
            <person name="Mondo S.J."/>
            <person name="Dannebaum R.O."/>
            <person name="Kuo R.C."/>
            <person name="Labutti K."/>
            <person name="Haridas S."/>
            <person name="Kuo A."/>
            <person name="Salamov A."/>
            <person name="Ahrendt S.R."/>
            <person name="Lipzen A."/>
            <person name="Sullivan W."/>
            <person name="Andreopoulos W.B."/>
            <person name="Clum A."/>
            <person name="Lindquist E."/>
            <person name="Daum C."/>
            <person name="Ramamoorthy G.K."/>
            <person name="Gryganskyi A."/>
            <person name="Culley D."/>
            <person name="Magnuson J.K."/>
            <person name="James T.Y."/>
            <person name="O'Malley M.A."/>
            <person name="Stajich J.E."/>
            <person name="Spatafora J.W."/>
            <person name="Visel A."/>
            <person name="Grigoriev I.V."/>
        </authorList>
    </citation>
    <scope>NUCLEOTIDE SEQUENCE [LARGE SCALE GENOMIC DNA]</scope>
    <source>
        <strain evidence="8 9">12-1054</strain>
    </source>
</reference>
<feature type="transmembrane region" description="Helical" evidence="7">
    <location>
        <begin position="471"/>
        <end position="491"/>
    </location>
</feature>
<dbReference type="GeneID" id="63784847"/>
<evidence type="ECO:0000256" key="3">
    <source>
        <dbReference type="ARBA" id="ARBA00022692"/>
    </source>
</evidence>
<dbReference type="SUPFAM" id="SSF103473">
    <property type="entry name" value="MFS general substrate transporter"/>
    <property type="match status" value="1"/>
</dbReference>
<evidence type="ECO:0000313" key="8">
    <source>
        <dbReference type="EMBL" id="ORY87908.1"/>
    </source>
</evidence>
<dbReference type="Pfam" id="PF07690">
    <property type="entry name" value="MFS_1"/>
    <property type="match status" value="1"/>
</dbReference>
<dbReference type="STRING" id="56484.A0A1Y2FV86"/>
<evidence type="ECO:0000256" key="4">
    <source>
        <dbReference type="ARBA" id="ARBA00022989"/>
    </source>
</evidence>
<protein>
    <submittedName>
        <fullName evidence="8">Major facilitator superfamily domain-containing protein</fullName>
    </submittedName>
</protein>
<dbReference type="AlphaFoldDB" id="A0A1Y2FV86"/>
<dbReference type="PANTHER" id="PTHR43791:SF65">
    <property type="entry name" value="MAJOR FACILITATOR SUPERFAMILY (MFS) PROFILE DOMAIN-CONTAINING PROTEIN-RELATED"/>
    <property type="match status" value="1"/>
</dbReference>
<feature type="transmembrane region" description="Helical" evidence="7">
    <location>
        <begin position="231"/>
        <end position="252"/>
    </location>
</feature>
<dbReference type="EMBL" id="MCFI01000001">
    <property type="protein sequence ID" value="ORY87908.1"/>
    <property type="molecule type" value="Genomic_DNA"/>
</dbReference>
<evidence type="ECO:0000256" key="2">
    <source>
        <dbReference type="ARBA" id="ARBA00022448"/>
    </source>
</evidence>
<comment type="caution">
    <text evidence="8">The sequence shown here is derived from an EMBL/GenBank/DDBJ whole genome shotgun (WGS) entry which is preliminary data.</text>
</comment>
<keyword evidence="2" id="KW-0813">Transport</keyword>
<proteinExistence type="inferred from homology"/>
<organism evidence="8 9">
    <name type="scientific">Protomyces lactucae-debilis</name>
    <dbReference type="NCBI Taxonomy" id="2754530"/>
    <lineage>
        <taxon>Eukaryota</taxon>
        <taxon>Fungi</taxon>
        <taxon>Dikarya</taxon>
        <taxon>Ascomycota</taxon>
        <taxon>Taphrinomycotina</taxon>
        <taxon>Taphrinomycetes</taxon>
        <taxon>Taphrinales</taxon>
        <taxon>Protomycetaceae</taxon>
        <taxon>Protomyces</taxon>
    </lineage>
</organism>
<accession>A0A1Y2FV86</accession>
<dbReference type="InterPro" id="IPR036259">
    <property type="entry name" value="MFS_trans_sf"/>
</dbReference>
<gene>
    <name evidence="8" type="ORF">BCR37DRAFT_363686</name>
</gene>
<dbReference type="FunFam" id="1.20.1250.20:FF:000247">
    <property type="entry name" value="MFS general substrate transporter"/>
    <property type="match status" value="1"/>
</dbReference>
<dbReference type="GO" id="GO:0022857">
    <property type="term" value="F:transmembrane transporter activity"/>
    <property type="evidence" value="ECO:0007669"/>
    <property type="project" value="InterPro"/>
</dbReference>
<dbReference type="GO" id="GO:0016020">
    <property type="term" value="C:membrane"/>
    <property type="evidence" value="ECO:0007669"/>
    <property type="project" value="UniProtKB-SubCell"/>
</dbReference>
<dbReference type="OMA" id="ARVCTFA"/>
<dbReference type="Gene3D" id="1.20.1250.20">
    <property type="entry name" value="MFS general substrate transporter like domains"/>
    <property type="match status" value="2"/>
</dbReference>
<feature type="transmembrane region" description="Helical" evidence="7">
    <location>
        <begin position="406"/>
        <end position="426"/>
    </location>
</feature>
<dbReference type="FunFam" id="1.20.1250.20:FF:000106">
    <property type="entry name" value="MFS transporter, putative"/>
    <property type="match status" value="1"/>
</dbReference>
<comment type="similarity">
    <text evidence="6">Belongs to the major facilitator superfamily. Allantoate permease family.</text>
</comment>
<name>A0A1Y2FV86_PROLT</name>
<evidence type="ECO:0000256" key="7">
    <source>
        <dbReference type="SAM" id="Phobius"/>
    </source>
</evidence>
<feature type="transmembrane region" description="Helical" evidence="7">
    <location>
        <begin position="348"/>
        <end position="369"/>
    </location>
</feature>
<keyword evidence="4 7" id="KW-1133">Transmembrane helix</keyword>
<keyword evidence="5 7" id="KW-0472">Membrane</keyword>
<dbReference type="Proteomes" id="UP000193685">
    <property type="component" value="Unassembled WGS sequence"/>
</dbReference>
<feature type="transmembrane region" description="Helical" evidence="7">
    <location>
        <begin position="375"/>
        <end position="394"/>
    </location>
</feature>
<comment type="subcellular location">
    <subcellularLocation>
        <location evidence="1">Membrane</location>
        <topology evidence="1">Multi-pass membrane protein</topology>
    </subcellularLocation>
</comment>
<dbReference type="PANTHER" id="PTHR43791">
    <property type="entry name" value="PERMEASE-RELATED"/>
    <property type="match status" value="1"/>
</dbReference>